<proteinExistence type="predicted"/>
<reference evidence="1" key="1">
    <citation type="submission" date="2023-10" db="EMBL/GenBank/DDBJ databases">
        <title>Whole genome sequencing of actinobacterial strain Amycolatopsis sp. (BCA-696) identifies the underlying plant growth-promoting genes.</title>
        <authorList>
            <person name="Gandham P."/>
            <person name="Vadla N."/>
            <person name="Saji A."/>
            <person name="Srinivas V."/>
            <person name="Ruperao P."/>
            <person name="Selvanayagam S."/>
            <person name="Saxena R.K."/>
            <person name="Rathore A."/>
            <person name="Gopalakrishnan S."/>
            <person name="Thakur V."/>
        </authorList>
    </citation>
    <scope>NUCLEOTIDE SEQUENCE</scope>
    <source>
        <strain evidence="1">BCA-696</strain>
    </source>
</reference>
<dbReference type="Proteomes" id="UP001456344">
    <property type="component" value="Chromosome"/>
</dbReference>
<protein>
    <submittedName>
        <fullName evidence="1">Trypsin-like serine protease</fullName>
        <ecNumber evidence="1">3.4.21.-</ecNumber>
    </submittedName>
</protein>
<evidence type="ECO:0000313" key="1">
    <source>
        <dbReference type="EMBL" id="WYW19476.1"/>
    </source>
</evidence>
<sequence>MKASTRARRRGGLRVAVAALATLFATGLGAAPVAAADGGNHGAATAVPASTTSPAATDTGGDDVSPMIVGGELAPQAYAGAGSIQSKKNGVPDWHSCGGALIAPRFVVTASHCLTKQPPAPQRADEAGELAWRAFQQAPPPQRAGFGTQAEPHDPSQYTLRIGSTNRFHGGVVTSVRSISTPTGWEWGMPDQDGYVWDIALIELDRAIPSWLVKPAKLAFHRAGHPAREIGWGMRDNGWMSFASAKGGGCGEILAVEPAFPTHLCQNLTPSS</sequence>
<dbReference type="EC" id="3.4.21.-" evidence="1"/>
<organism evidence="1 2">
    <name type="scientific">Amycolatopsis coloradensis</name>
    <dbReference type="NCBI Taxonomy" id="76021"/>
    <lineage>
        <taxon>Bacteria</taxon>
        <taxon>Bacillati</taxon>
        <taxon>Actinomycetota</taxon>
        <taxon>Actinomycetes</taxon>
        <taxon>Pseudonocardiales</taxon>
        <taxon>Pseudonocardiaceae</taxon>
        <taxon>Amycolatopsis</taxon>
    </lineage>
</organism>
<dbReference type="EMBL" id="CP150484">
    <property type="protein sequence ID" value="WYW19476.1"/>
    <property type="molecule type" value="Genomic_DNA"/>
</dbReference>
<accession>A0ACD5BJB7</accession>
<keyword evidence="2" id="KW-1185">Reference proteome</keyword>
<name>A0ACD5BJB7_9PSEU</name>
<gene>
    <name evidence="1" type="ORF">LCL61_28425</name>
</gene>
<evidence type="ECO:0000313" key="2">
    <source>
        <dbReference type="Proteomes" id="UP001456344"/>
    </source>
</evidence>
<keyword evidence="1" id="KW-0378">Hydrolase</keyword>